<evidence type="ECO:0000313" key="2">
    <source>
        <dbReference type="Proteomes" id="UP000177416"/>
    </source>
</evidence>
<name>A0A1F5ZK74_9BACT</name>
<dbReference type="EMBL" id="MFJJ01000059">
    <property type="protein sequence ID" value="OGG12497.1"/>
    <property type="molecule type" value="Genomic_DNA"/>
</dbReference>
<accession>A0A1F5ZK74</accession>
<evidence type="ECO:0000313" key="1">
    <source>
        <dbReference type="EMBL" id="OGG12497.1"/>
    </source>
</evidence>
<sequence length="96" mass="11760">MTKYRQMVDRMMSEQKELFDNFSDIHREYTLNPKQWQKLFNQYGGEIMDIIRDYDRKLCNQMGKGQYSKFTEQLSEKFWAEVRKVFPKIDFVGVKQ</sequence>
<organism evidence="1 2">
    <name type="scientific">Candidatus Gottesmanbacteria bacterium RIFCSPHIGHO2_01_FULL_46_14</name>
    <dbReference type="NCBI Taxonomy" id="1798380"/>
    <lineage>
        <taxon>Bacteria</taxon>
        <taxon>Candidatus Gottesmaniibacteriota</taxon>
    </lineage>
</organism>
<dbReference type="Proteomes" id="UP000177416">
    <property type="component" value="Unassembled WGS sequence"/>
</dbReference>
<comment type="caution">
    <text evidence="1">The sequence shown here is derived from an EMBL/GenBank/DDBJ whole genome shotgun (WGS) entry which is preliminary data.</text>
</comment>
<reference evidence="1 2" key="1">
    <citation type="journal article" date="2016" name="Nat. Commun.">
        <title>Thousands of microbial genomes shed light on interconnected biogeochemical processes in an aquifer system.</title>
        <authorList>
            <person name="Anantharaman K."/>
            <person name="Brown C.T."/>
            <person name="Hug L.A."/>
            <person name="Sharon I."/>
            <person name="Castelle C.J."/>
            <person name="Probst A.J."/>
            <person name="Thomas B.C."/>
            <person name="Singh A."/>
            <person name="Wilkins M.J."/>
            <person name="Karaoz U."/>
            <person name="Brodie E.L."/>
            <person name="Williams K.H."/>
            <person name="Hubbard S.S."/>
            <person name="Banfield J.F."/>
        </authorList>
    </citation>
    <scope>NUCLEOTIDE SEQUENCE [LARGE SCALE GENOMIC DNA]</scope>
</reference>
<dbReference type="AlphaFoldDB" id="A0A1F5ZK74"/>
<gene>
    <name evidence="1" type="ORF">A2875_04460</name>
</gene>
<protein>
    <submittedName>
        <fullName evidence="1">Uncharacterized protein</fullName>
    </submittedName>
</protein>
<proteinExistence type="predicted"/>